<organism evidence="1 2">
    <name type="scientific">Photorhabdus temperata J3</name>
    <dbReference type="NCBI Taxonomy" id="1389415"/>
    <lineage>
        <taxon>Bacteria</taxon>
        <taxon>Pseudomonadati</taxon>
        <taxon>Pseudomonadota</taxon>
        <taxon>Gammaproteobacteria</taxon>
        <taxon>Enterobacterales</taxon>
        <taxon>Morganellaceae</taxon>
        <taxon>Photorhabdus</taxon>
    </lineage>
</organism>
<reference evidence="1 2" key="1">
    <citation type="submission" date="2013-10" db="EMBL/GenBank/DDBJ databases">
        <title>Whole Genome Shotgun Sequence of Photorhabdus temperata J3.</title>
        <authorList>
            <person name="Park G.-S."/>
            <person name="Hong S.-J."/>
            <person name="Shin J.-H."/>
        </authorList>
    </citation>
    <scope>NUCLEOTIDE SEQUENCE [LARGE SCALE GENOMIC DNA]</scope>
    <source>
        <strain evidence="1 2">J3</strain>
    </source>
</reference>
<proteinExistence type="predicted"/>
<sequence>MVQIKGDLQSDKAINFYIRADRDRANKEIAPRIAHIDV</sequence>
<name>U7QXV7_PHOTE</name>
<gene>
    <name evidence="1" type="ORF">O185_12335</name>
</gene>
<dbReference type="PATRIC" id="fig|1389415.4.peg.2472"/>
<protein>
    <submittedName>
        <fullName evidence="1">Uncharacterized protein</fullName>
    </submittedName>
</protein>
<accession>U7QXV7</accession>
<comment type="caution">
    <text evidence="1">The sequence shown here is derived from an EMBL/GenBank/DDBJ whole genome shotgun (WGS) entry which is preliminary data.</text>
</comment>
<evidence type="ECO:0000313" key="2">
    <source>
        <dbReference type="Proteomes" id="UP000017133"/>
    </source>
</evidence>
<dbReference type="AlphaFoldDB" id="U7QXV7"/>
<evidence type="ECO:0000313" key="1">
    <source>
        <dbReference type="EMBL" id="ERT12813.1"/>
    </source>
</evidence>
<keyword evidence="2" id="KW-1185">Reference proteome</keyword>
<dbReference type="Proteomes" id="UP000017133">
    <property type="component" value="Unassembled WGS sequence"/>
</dbReference>
<dbReference type="EMBL" id="AXDT01000106">
    <property type="protein sequence ID" value="ERT12813.1"/>
    <property type="molecule type" value="Genomic_DNA"/>
</dbReference>